<dbReference type="AlphaFoldDB" id="A0A0D0A024"/>
<keyword evidence="2" id="KW-1185">Reference proteome</keyword>
<evidence type="ECO:0000313" key="1">
    <source>
        <dbReference type="EMBL" id="KIK25398.1"/>
    </source>
</evidence>
<evidence type="ECO:0000313" key="2">
    <source>
        <dbReference type="Proteomes" id="UP000054018"/>
    </source>
</evidence>
<dbReference type="OrthoDB" id="2686015at2759"/>
<name>A0A0D0A024_9AGAM</name>
<proteinExistence type="predicted"/>
<dbReference type="Proteomes" id="UP000054018">
    <property type="component" value="Unassembled WGS sequence"/>
</dbReference>
<reference evidence="1 2" key="1">
    <citation type="submission" date="2014-04" db="EMBL/GenBank/DDBJ databases">
        <authorList>
            <consortium name="DOE Joint Genome Institute"/>
            <person name="Kuo A."/>
            <person name="Kohler A."/>
            <person name="Costa M.D."/>
            <person name="Nagy L.G."/>
            <person name="Floudas D."/>
            <person name="Copeland A."/>
            <person name="Barry K.W."/>
            <person name="Cichocki N."/>
            <person name="Veneault-Fourrey C."/>
            <person name="LaButti K."/>
            <person name="Lindquist E.A."/>
            <person name="Lipzen A."/>
            <person name="Lundell T."/>
            <person name="Morin E."/>
            <person name="Murat C."/>
            <person name="Sun H."/>
            <person name="Tunlid A."/>
            <person name="Henrissat B."/>
            <person name="Grigoriev I.V."/>
            <person name="Hibbett D.S."/>
            <person name="Martin F."/>
            <person name="Nordberg H.P."/>
            <person name="Cantor M.N."/>
            <person name="Hua S.X."/>
        </authorList>
    </citation>
    <scope>NUCLEOTIDE SEQUENCE [LARGE SCALE GENOMIC DNA]</scope>
    <source>
        <strain evidence="1 2">441</strain>
    </source>
</reference>
<sequence length="91" mass="10110">SVISSPDNVVEAHLLLETAISNCNMCFIQQSLMEQLLHHDTLQLQYSHLQVEKAKSKLATAELHIGWVCMMVRCCGYNPHVGGLHTTSASF</sequence>
<dbReference type="HOGENOM" id="CLU_158796_1_0_1"/>
<reference evidence="2" key="2">
    <citation type="submission" date="2015-01" db="EMBL/GenBank/DDBJ databases">
        <title>Evolutionary Origins and Diversification of the Mycorrhizal Mutualists.</title>
        <authorList>
            <consortium name="DOE Joint Genome Institute"/>
            <consortium name="Mycorrhizal Genomics Consortium"/>
            <person name="Kohler A."/>
            <person name="Kuo A."/>
            <person name="Nagy L.G."/>
            <person name="Floudas D."/>
            <person name="Copeland A."/>
            <person name="Barry K.W."/>
            <person name="Cichocki N."/>
            <person name="Veneault-Fourrey C."/>
            <person name="LaButti K."/>
            <person name="Lindquist E.A."/>
            <person name="Lipzen A."/>
            <person name="Lundell T."/>
            <person name="Morin E."/>
            <person name="Murat C."/>
            <person name="Riley R."/>
            <person name="Ohm R."/>
            <person name="Sun H."/>
            <person name="Tunlid A."/>
            <person name="Henrissat B."/>
            <person name="Grigoriev I.V."/>
            <person name="Hibbett D.S."/>
            <person name="Martin F."/>
        </authorList>
    </citation>
    <scope>NUCLEOTIDE SEQUENCE [LARGE SCALE GENOMIC DNA]</scope>
    <source>
        <strain evidence="2">441</strain>
    </source>
</reference>
<organism evidence="1 2">
    <name type="scientific">Pisolithus microcarpus 441</name>
    <dbReference type="NCBI Taxonomy" id="765257"/>
    <lineage>
        <taxon>Eukaryota</taxon>
        <taxon>Fungi</taxon>
        <taxon>Dikarya</taxon>
        <taxon>Basidiomycota</taxon>
        <taxon>Agaricomycotina</taxon>
        <taxon>Agaricomycetes</taxon>
        <taxon>Agaricomycetidae</taxon>
        <taxon>Boletales</taxon>
        <taxon>Sclerodermatineae</taxon>
        <taxon>Pisolithaceae</taxon>
        <taxon>Pisolithus</taxon>
    </lineage>
</organism>
<dbReference type="EMBL" id="KN833708">
    <property type="protein sequence ID" value="KIK25398.1"/>
    <property type="molecule type" value="Genomic_DNA"/>
</dbReference>
<accession>A0A0D0A024</accession>
<gene>
    <name evidence="1" type="ORF">PISMIDRAFT_96904</name>
</gene>
<feature type="non-terminal residue" evidence="1">
    <location>
        <position position="1"/>
    </location>
</feature>
<protein>
    <submittedName>
        <fullName evidence="1">Uncharacterized protein</fullName>
    </submittedName>
</protein>